<comment type="similarity">
    <text evidence="1">Belongs to the cytochrome P450 family.</text>
</comment>
<feature type="transmembrane region" description="Helical" evidence="7">
    <location>
        <begin position="6"/>
        <end position="24"/>
    </location>
</feature>
<evidence type="ECO:0000256" key="2">
    <source>
        <dbReference type="ARBA" id="ARBA00022617"/>
    </source>
</evidence>
<organism evidence="8 9">
    <name type="scientific">Pomacea canaliculata</name>
    <name type="common">Golden apple snail</name>
    <dbReference type="NCBI Taxonomy" id="400727"/>
    <lineage>
        <taxon>Eukaryota</taxon>
        <taxon>Metazoa</taxon>
        <taxon>Spiralia</taxon>
        <taxon>Lophotrochozoa</taxon>
        <taxon>Mollusca</taxon>
        <taxon>Gastropoda</taxon>
        <taxon>Caenogastropoda</taxon>
        <taxon>Architaenioglossa</taxon>
        <taxon>Ampullarioidea</taxon>
        <taxon>Ampullariidae</taxon>
        <taxon>Pomacea</taxon>
    </lineage>
</organism>
<keyword evidence="2" id="KW-0349">Heme</keyword>
<keyword evidence="3" id="KW-0479">Metal-binding</keyword>
<dbReference type="Gene3D" id="1.10.630.10">
    <property type="entry name" value="Cytochrome P450"/>
    <property type="match status" value="1"/>
</dbReference>
<keyword evidence="7" id="KW-0472">Membrane</keyword>
<evidence type="ECO:0000256" key="1">
    <source>
        <dbReference type="ARBA" id="ARBA00010617"/>
    </source>
</evidence>
<comment type="caution">
    <text evidence="8">The sequence shown here is derived from an EMBL/GenBank/DDBJ whole genome shotgun (WGS) entry which is preliminary data.</text>
</comment>
<evidence type="ECO:0000256" key="5">
    <source>
        <dbReference type="ARBA" id="ARBA00023004"/>
    </source>
</evidence>
<dbReference type="Pfam" id="PF00067">
    <property type="entry name" value="p450"/>
    <property type="match status" value="1"/>
</dbReference>
<dbReference type="EMBL" id="PZQS01000006">
    <property type="protein sequence ID" value="PVD29110.1"/>
    <property type="molecule type" value="Genomic_DNA"/>
</dbReference>
<gene>
    <name evidence="8" type="ORF">C0Q70_11707</name>
</gene>
<evidence type="ECO:0000256" key="6">
    <source>
        <dbReference type="ARBA" id="ARBA00023033"/>
    </source>
</evidence>
<dbReference type="STRING" id="400727.A0A2T7P6R0"/>
<dbReference type="Proteomes" id="UP000245119">
    <property type="component" value="Linkage Group LG6"/>
</dbReference>
<dbReference type="OrthoDB" id="6286196at2759"/>
<protein>
    <recommendedName>
        <fullName evidence="10">Cytochrome P450</fullName>
    </recommendedName>
</protein>
<dbReference type="GO" id="GO:0005506">
    <property type="term" value="F:iron ion binding"/>
    <property type="evidence" value="ECO:0007669"/>
    <property type="project" value="InterPro"/>
</dbReference>
<dbReference type="GO" id="GO:0042446">
    <property type="term" value="P:hormone biosynthetic process"/>
    <property type="evidence" value="ECO:0007669"/>
    <property type="project" value="TreeGrafter"/>
</dbReference>
<dbReference type="PANTHER" id="PTHR24289">
    <property type="entry name" value="STEROID 17-ALPHA-HYDROXYLASE/17,20 LYASE"/>
    <property type="match status" value="1"/>
</dbReference>
<dbReference type="PRINTS" id="PR00463">
    <property type="entry name" value="EP450I"/>
</dbReference>
<evidence type="ECO:0000256" key="7">
    <source>
        <dbReference type="SAM" id="Phobius"/>
    </source>
</evidence>
<keyword evidence="7" id="KW-0812">Transmembrane</keyword>
<dbReference type="InterPro" id="IPR001128">
    <property type="entry name" value="Cyt_P450"/>
</dbReference>
<dbReference type="SUPFAM" id="SSF48264">
    <property type="entry name" value="Cytochrome P450"/>
    <property type="match status" value="1"/>
</dbReference>
<sequence>MAQDEATTFLLGVMVTLVLLLWRWSTRRPSSLPPGSGTALPLIGHQHLLSRNPRVQFAAWRRQYGDVFSLYVGNRLIVVLSGYRVIKDALMTHGDVFSDRPHMFLTDVIAKNRGEDAVEYDTNPLHLRERK</sequence>
<name>A0A2T7P6R0_POMCA</name>
<keyword evidence="5" id="KW-0408">Iron</keyword>
<evidence type="ECO:0000256" key="4">
    <source>
        <dbReference type="ARBA" id="ARBA00023002"/>
    </source>
</evidence>
<dbReference type="AlphaFoldDB" id="A0A2T7P6R0"/>
<dbReference type="PANTHER" id="PTHR24289:SF1">
    <property type="entry name" value="STEROID 17-ALPHA-HYDROXYLASE_17,20 LYASE"/>
    <property type="match status" value="1"/>
</dbReference>
<keyword evidence="6" id="KW-0503">Monooxygenase</keyword>
<evidence type="ECO:0008006" key="10">
    <source>
        <dbReference type="Google" id="ProtNLM"/>
    </source>
</evidence>
<keyword evidence="7" id="KW-1133">Transmembrane helix</keyword>
<dbReference type="GO" id="GO:0020037">
    <property type="term" value="F:heme binding"/>
    <property type="evidence" value="ECO:0007669"/>
    <property type="project" value="InterPro"/>
</dbReference>
<dbReference type="GO" id="GO:0042448">
    <property type="term" value="P:progesterone metabolic process"/>
    <property type="evidence" value="ECO:0007669"/>
    <property type="project" value="TreeGrafter"/>
</dbReference>
<dbReference type="GO" id="GO:0004508">
    <property type="term" value="F:steroid 17-alpha-monooxygenase activity"/>
    <property type="evidence" value="ECO:0007669"/>
    <property type="project" value="TreeGrafter"/>
</dbReference>
<evidence type="ECO:0000313" key="8">
    <source>
        <dbReference type="EMBL" id="PVD29110.1"/>
    </source>
</evidence>
<evidence type="ECO:0000313" key="9">
    <source>
        <dbReference type="Proteomes" id="UP000245119"/>
    </source>
</evidence>
<proteinExistence type="inferred from homology"/>
<reference evidence="8 9" key="1">
    <citation type="submission" date="2018-04" db="EMBL/GenBank/DDBJ databases">
        <title>The genome of golden apple snail Pomacea canaliculata provides insight into stress tolerance and invasive adaptation.</title>
        <authorList>
            <person name="Liu C."/>
            <person name="Liu B."/>
            <person name="Ren Y."/>
            <person name="Zhang Y."/>
            <person name="Wang H."/>
            <person name="Li S."/>
            <person name="Jiang F."/>
            <person name="Yin L."/>
            <person name="Zhang G."/>
            <person name="Qian W."/>
            <person name="Fan W."/>
        </authorList>
    </citation>
    <scope>NUCLEOTIDE SEQUENCE [LARGE SCALE GENOMIC DNA]</scope>
    <source>
        <strain evidence="8">SZHN2017</strain>
        <tissue evidence="8">Muscle</tissue>
    </source>
</reference>
<dbReference type="InterPro" id="IPR036396">
    <property type="entry name" value="Cyt_P450_sf"/>
</dbReference>
<evidence type="ECO:0000256" key="3">
    <source>
        <dbReference type="ARBA" id="ARBA00022723"/>
    </source>
</evidence>
<keyword evidence="9" id="KW-1185">Reference proteome</keyword>
<keyword evidence="4" id="KW-0560">Oxidoreductase</keyword>
<accession>A0A2T7P6R0</accession>
<dbReference type="InterPro" id="IPR002401">
    <property type="entry name" value="Cyt_P450_E_grp-I"/>
</dbReference>